<evidence type="ECO:0000313" key="8">
    <source>
        <dbReference type="EMBL" id="PWS35803.1"/>
    </source>
</evidence>
<evidence type="ECO:0000256" key="3">
    <source>
        <dbReference type="ARBA" id="ARBA00022833"/>
    </source>
</evidence>
<dbReference type="SUPFAM" id="SSF46785">
    <property type="entry name" value="Winged helix' DNA-binding domain"/>
    <property type="match status" value="1"/>
</dbReference>
<protein>
    <submittedName>
        <fullName evidence="8">Transcriptional repressor</fullName>
    </submittedName>
</protein>
<dbReference type="CDD" id="cd07153">
    <property type="entry name" value="Fur_like"/>
    <property type="match status" value="1"/>
</dbReference>
<gene>
    <name evidence="8" type="ORF">DFH01_19700</name>
</gene>
<dbReference type="EMBL" id="QGNA01000004">
    <property type="protein sequence ID" value="PWS35803.1"/>
    <property type="molecule type" value="Genomic_DNA"/>
</dbReference>
<evidence type="ECO:0000313" key="9">
    <source>
        <dbReference type="Proteomes" id="UP000245765"/>
    </source>
</evidence>
<dbReference type="Pfam" id="PF01475">
    <property type="entry name" value="FUR"/>
    <property type="match status" value="1"/>
</dbReference>
<dbReference type="AlphaFoldDB" id="A0A317FBF6"/>
<evidence type="ECO:0000256" key="5">
    <source>
        <dbReference type="ARBA" id="ARBA00023125"/>
    </source>
</evidence>
<dbReference type="InterPro" id="IPR002481">
    <property type="entry name" value="FUR"/>
</dbReference>
<name>A0A317FBF6_9PROT</name>
<dbReference type="InterPro" id="IPR036388">
    <property type="entry name" value="WH-like_DNA-bd_sf"/>
</dbReference>
<keyword evidence="7" id="KW-0479">Metal-binding</keyword>
<accession>A0A317FBF6</accession>
<keyword evidence="5" id="KW-0238">DNA-binding</keyword>
<evidence type="ECO:0000256" key="2">
    <source>
        <dbReference type="ARBA" id="ARBA00022491"/>
    </source>
</evidence>
<keyword evidence="6" id="KW-0804">Transcription</keyword>
<dbReference type="GO" id="GO:0005829">
    <property type="term" value="C:cytosol"/>
    <property type="evidence" value="ECO:0007669"/>
    <property type="project" value="TreeGrafter"/>
</dbReference>
<dbReference type="Gene3D" id="3.30.1490.190">
    <property type="match status" value="1"/>
</dbReference>
<evidence type="ECO:0000256" key="1">
    <source>
        <dbReference type="ARBA" id="ARBA00007957"/>
    </source>
</evidence>
<keyword evidence="3 7" id="KW-0862">Zinc</keyword>
<feature type="binding site" evidence="7">
    <location>
        <position position="120"/>
    </location>
    <ligand>
        <name>Zn(2+)</name>
        <dbReference type="ChEBI" id="CHEBI:29105"/>
    </ligand>
</feature>
<comment type="similarity">
    <text evidence="1">Belongs to the Fur family.</text>
</comment>
<dbReference type="PANTHER" id="PTHR33202:SF6">
    <property type="entry name" value="ZINC UPTAKE REGULATION PROTEIN"/>
    <property type="match status" value="1"/>
</dbReference>
<dbReference type="GO" id="GO:1900376">
    <property type="term" value="P:regulation of secondary metabolite biosynthetic process"/>
    <property type="evidence" value="ECO:0007669"/>
    <property type="project" value="TreeGrafter"/>
</dbReference>
<evidence type="ECO:0000256" key="7">
    <source>
        <dbReference type="PIRSR" id="PIRSR602481-1"/>
    </source>
</evidence>
<keyword evidence="9" id="KW-1185">Reference proteome</keyword>
<keyword evidence="4" id="KW-0805">Transcription regulation</keyword>
<feature type="binding site" evidence="7">
    <location>
        <position position="123"/>
    </location>
    <ligand>
        <name>Zn(2+)</name>
        <dbReference type="ChEBI" id="CHEBI:29105"/>
    </ligand>
</feature>
<keyword evidence="2" id="KW-0678">Repressor</keyword>
<dbReference type="GO" id="GO:0003700">
    <property type="term" value="F:DNA-binding transcription factor activity"/>
    <property type="evidence" value="ECO:0007669"/>
    <property type="project" value="InterPro"/>
</dbReference>
<reference evidence="9" key="1">
    <citation type="submission" date="2018-05" db="EMBL/GenBank/DDBJ databases">
        <authorList>
            <person name="Du Z."/>
            <person name="Wang X."/>
        </authorList>
    </citation>
    <scope>NUCLEOTIDE SEQUENCE [LARGE SCALE GENOMIC DNA]</scope>
    <source>
        <strain evidence="9">CQN31</strain>
    </source>
</reference>
<evidence type="ECO:0000256" key="4">
    <source>
        <dbReference type="ARBA" id="ARBA00023015"/>
    </source>
</evidence>
<dbReference type="Gene3D" id="1.10.10.10">
    <property type="entry name" value="Winged helix-like DNA-binding domain superfamily/Winged helix DNA-binding domain"/>
    <property type="match status" value="1"/>
</dbReference>
<dbReference type="GO" id="GO:0045892">
    <property type="term" value="P:negative regulation of DNA-templated transcription"/>
    <property type="evidence" value="ECO:0007669"/>
    <property type="project" value="TreeGrafter"/>
</dbReference>
<organism evidence="8 9">
    <name type="scientific">Falsiroseomonas bella</name>
    <dbReference type="NCBI Taxonomy" id="2184016"/>
    <lineage>
        <taxon>Bacteria</taxon>
        <taxon>Pseudomonadati</taxon>
        <taxon>Pseudomonadota</taxon>
        <taxon>Alphaproteobacteria</taxon>
        <taxon>Acetobacterales</taxon>
        <taxon>Roseomonadaceae</taxon>
        <taxon>Falsiroseomonas</taxon>
    </lineage>
</organism>
<dbReference type="InterPro" id="IPR036390">
    <property type="entry name" value="WH_DNA-bd_sf"/>
</dbReference>
<evidence type="ECO:0000256" key="6">
    <source>
        <dbReference type="ARBA" id="ARBA00023163"/>
    </source>
</evidence>
<dbReference type="PANTHER" id="PTHR33202">
    <property type="entry name" value="ZINC UPTAKE REGULATION PROTEIN"/>
    <property type="match status" value="1"/>
</dbReference>
<comment type="caution">
    <text evidence="8">The sequence shown here is derived from an EMBL/GenBank/DDBJ whole genome shotgun (WGS) entry which is preliminary data.</text>
</comment>
<sequence>MPLMAEAGIMAGTQSVEATLDEAAAACAARGAQLTDLRRQVLRLILAAPHPIGAYALLDQLRAERPGAAPPTVYRALDFLRQQGLVHRVERLNAFVGCTGAEAHHACGHGHDHPHQFLICSVCGATAEVCDSRVSEAVASAARAAGFRPVRMTVEVEGRCAACAEVT</sequence>
<proteinExistence type="inferred from homology"/>
<feature type="binding site" evidence="7">
    <location>
        <position position="163"/>
    </location>
    <ligand>
        <name>Zn(2+)</name>
        <dbReference type="ChEBI" id="CHEBI:29105"/>
    </ligand>
</feature>
<dbReference type="OrthoDB" id="9801127at2"/>
<feature type="binding site" evidence="7">
    <location>
        <position position="160"/>
    </location>
    <ligand>
        <name>Zn(2+)</name>
        <dbReference type="ChEBI" id="CHEBI:29105"/>
    </ligand>
</feature>
<dbReference type="GO" id="GO:0008270">
    <property type="term" value="F:zinc ion binding"/>
    <property type="evidence" value="ECO:0007669"/>
    <property type="project" value="TreeGrafter"/>
</dbReference>
<dbReference type="GO" id="GO:0000976">
    <property type="term" value="F:transcription cis-regulatory region binding"/>
    <property type="evidence" value="ECO:0007669"/>
    <property type="project" value="TreeGrafter"/>
</dbReference>
<comment type="cofactor">
    <cofactor evidence="7">
        <name>Zn(2+)</name>
        <dbReference type="ChEBI" id="CHEBI:29105"/>
    </cofactor>
    <text evidence="7">Binds 1 zinc ion per subunit.</text>
</comment>
<dbReference type="Proteomes" id="UP000245765">
    <property type="component" value="Unassembled WGS sequence"/>
</dbReference>
<dbReference type="InterPro" id="IPR043135">
    <property type="entry name" value="Fur_C"/>
</dbReference>